<comment type="caution">
    <text evidence="2">The sequence shown here is derived from an EMBL/GenBank/DDBJ whole genome shotgun (WGS) entry which is preliminary data.</text>
</comment>
<dbReference type="AlphaFoldDB" id="A0A0F9LR13"/>
<evidence type="ECO:0000259" key="1">
    <source>
        <dbReference type="Pfam" id="PF13392"/>
    </source>
</evidence>
<dbReference type="InterPro" id="IPR044925">
    <property type="entry name" value="His-Me_finger_sf"/>
</dbReference>
<dbReference type="EMBL" id="LAZR01005958">
    <property type="protein sequence ID" value="KKM95818.1"/>
    <property type="molecule type" value="Genomic_DNA"/>
</dbReference>
<gene>
    <name evidence="2" type="ORF">LCGC14_1184400</name>
</gene>
<sequence length="113" mass="12961">MSKRGPYKVKSLEDRLKAKVFVLDDCWLWQGYVSPDSGYGSLMVNGKTRRVHRVAYEVFVEPIPEGFTLDHTCRHRSCINVMHLEPTTNTENLRRGEGLPRGRSDKDVLIVTV</sequence>
<organism evidence="2">
    <name type="scientific">marine sediment metagenome</name>
    <dbReference type="NCBI Taxonomy" id="412755"/>
    <lineage>
        <taxon>unclassified sequences</taxon>
        <taxon>metagenomes</taxon>
        <taxon>ecological metagenomes</taxon>
    </lineage>
</organism>
<dbReference type="InterPro" id="IPR003615">
    <property type="entry name" value="HNH_nuc"/>
</dbReference>
<evidence type="ECO:0000313" key="2">
    <source>
        <dbReference type="EMBL" id="KKM95818.1"/>
    </source>
</evidence>
<feature type="domain" description="HNH nuclease" evidence="1">
    <location>
        <begin position="50"/>
        <end position="94"/>
    </location>
</feature>
<name>A0A0F9LR13_9ZZZZ</name>
<accession>A0A0F9LR13</accession>
<dbReference type="Pfam" id="PF13392">
    <property type="entry name" value="HNH_3"/>
    <property type="match status" value="1"/>
</dbReference>
<protein>
    <recommendedName>
        <fullName evidence="1">HNH nuclease domain-containing protein</fullName>
    </recommendedName>
</protein>
<reference evidence="2" key="1">
    <citation type="journal article" date="2015" name="Nature">
        <title>Complex archaea that bridge the gap between prokaryotes and eukaryotes.</title>
        <authorList>
            <person name="Spang A."/>
            <person name="Saw J.H."/>
            <person name="Jorgensen S.L."/>
            <person name="Zaremba-Niedzwiedzka K."/>
            <person name="Martijn J."/>
            <person name="Lind A.E."/>
            <person name="van Eijk R."/>
            <person name="Schleper C."/>
            <person name="Guy L."/>
            <person name="Ettema T.J."/>
        </authorList>
    </citation>
    <scope>NUCLEOTIDE SEQUENCE</scope>
</reference>
<proteinExistence type="predicted"/>
<dbReference type="SUPFAM" id="SSF54060">
    <property type="entry name" value="His-Me finger endonucleases"/>
    <property type="match status" value="1"/>
</dbReference>
<dbReference type="Gene3D" id="3.90.75.20">
    <property type="match status" value="1"/>
</dbReference>